<dbReference type="InterPro" id="IPR007372">
    <property type="entry name" value="Lipid/polyisoprenoid-bd_YceI"/>
</dbReference>
<dbReference type="EMBL" id="DRNF01000271">
    <property type="protein sequence ID" value="HHJ80830.1"/>
    <property type="molecule type" value="Genomic_DNA"/>
</dbReference>
<accession>A0A832J3B3</accession>
<dbReference type="PANTHER" id="PTHR34406">
    <property type="entry name" value="PROTEIN YCEI"/>
    <property type="match status" value="1"/>
</dbReference>
<reference evidence="3" key="1">
    <citation type="journal article" date="2020" name="mSystems">
        <title>Genome- and Community-Level Interaction Insights into Carbon Utilization and Element Cycling Functions of Hydrothermarchaeota in Hydrothermal Sediment.</title>
        <authorList>
            <person name="Zhou Z."/>
            <person name="Liu Y."/>
            <person name="Xu W."/>
            <person name="Pan J."/>
            <person name="Luo Z.H."/>
            <person name="Li M."/>
        </authorList>
    </citation>
    <scope>NUCLEOTIDE SEQUENCE [LARGE SCALE GENOMIC DNA]</scope>
    <source>
        <strain evidence="3">HyVt-505</strain>
    </source>
</reference>
<dbReference type="Proteomes" id="UP000885832">
    <property type="component" value="Unassembled WGS sequence"/>
</dbReference>
<feature type="non-terminal residue" evidence="3">
    <location>
        <position position="140"/>
    </location>
</feature>
<dbReference type="Gene3D" id="2.40.128.110">
    <property type="entry name" value="Lipid/polyisoprenoid-binding, YceI-like"/>
    <property type="match status" value="1"/>
</dbReference>
<dbReference type="AlphaFoldDB" id="A0A832J3B3"/>
<proteinExistence type="predicted"/>
<keyword evidence="1" id="KW-0732">Signal</keyword>
<gene>
    <name evidence="3" type="ORF">ENJ65_04275</name>
</gene>
<organism evidence="3">
    <name type="scientific">Candidatus Tenderia electrophaga</name>
    <dbReference type="NCBI Taxonomy" id="1748243"/>
    <lineage>
        <taxon>Bacteria</taxon>
        <taxon>Pseudomonadati</taxon>
        <taxon>Pseudomonadota</taxon>
        <taxon>Gammaproteobacteria</taxon>
        <taxon>Candidatus Tenderiales</taxon>
        <taxon>Candidatus Tenderiaceae</taxon>
        <taxon>Candidatus Tenderia</taxon>
    </lineage>
</organism>
<protein>
    <submittedName>
        <fullName evidence="3">Polyisoprenoid-binding protein</fullName>
    </submittedName>
</protein>
<dbReference type="SMART" id="SM00867">
    <property type="entry name" value="YceI"/>
    <property type="match status" value="1"/>
</dbReference>
<dbReference type="PANTHER" id="PTHR34406:SF1">
    <property type="entry name" value="PROTEIN YCEI"/>
    <property type="match status" value="1"/>
</dbReference>
<evidence type="ECO:0000259" key="2">
    <source>
        <dbReference type="SMART" id="SM00867"/>
    </source>
</evidence>
<dbReference type="SUPFAM" id="SSF101874">
    <property type="entry name" value="YceI-like"/>
    <property type="match status" value="1"/>
</dbReference>
<comment type="caution">
    <text evidence="3">The sequence shown here is derived from an EMBL/GenBank/DDBJ whole genome shotgun (WGS) entry which is preliminary data.</text>
</comment>
<feature type="chain" id="PRO_5032308954" evidence="1">
    <location>
        <begin position="19"/>
        <end position="140"/>
    </location>
</feature>
<dbReference type="InterPro" id="IPR036761">
    <property type="entry name" value="TTHA0802/YceI-like_sf"/>
</dbReference>
<sequence>MRKVCLAVAMMASMSAQAAESYTIDPTHTYPNFEINHLGFSTMHGRFDKTSGKLTIDWAKNTGSVDITIDAGSVSTGMKKRDDHLMSPDFLNAAEFPEITYQSTKVMINKDKSAKVEGNLTIMGVSKPVTLTVASINCGD</sequence>
<evidence type="ECO:0000256" key="1">
    <source>
        <dbReference type="SAM" id="SignalP"/>
    </source>
</evidence>
<dbReference type="Pfam" id="PF04264">
    <property type="entry name" value="YceI"/>
    <property type="match status" value="1"/>
</dbReference>
<name>A0A832J3B3_9GAMM</name>
<evidence type="ECO:0000313" key="3">
    <source>
        <dbReference type="EMBL" id="HHJ80830.1"/>
    </source>
</evidence>
<feature type="signal peptide" evidence="1">
    <location>
        <begin position="1"/>
        <end position="18"/>
    </location>
</feature>
<feature type="domain" description="Lipid/polyisoprenoid-binding YceI-like" evidence="2">
    <location>
        <begin position="21"/>
        <end position="139"/>
    </location>
</feature>